<feature type="transmembrane region" description="Helical" evidence="1">
    <location>
        <begin position="139"/>
        <end position="158"/>
    </location>
</feature>
<reference evidence="2" key="1">
    <citation type="submission" date="2020-05" db="EMBL/GenBank/DDBJ databases">
        <authorList>
            <person name="Chiriac C."/>
            <person name="Salcher M."/>
            <person name="Ghai R."/>
            <person name="Kavagutti S V."/>
        </authorList>
    </citation>
    <scope>NUCLEOTIDE SEQUENCE</scope>
</reference>
<feature type="transmembrane region" description="Helical" evidence="1">
    <location>
        <begin position="36"/>
        <end position="56"/>
    </location>
</feature>
<proteinExistence type="predicted"/>
<organism evidence="2">
    <name type="scientific">freshwater metagenome</name>
    <dbReference type="NCBI Taxonomy" id="449393"/>
    <lineage>
        <taxon>unclassified sequences</taxon>
        <taxon>metagenomes</taxon>
        <taxon>ecological metagenomes</taxon>
    </lineage>
</organism>
<keyword evidence="1" id="KW-0472">Membrane</keyword>
<feature type="transmembrane region" description="Helical" evidence="1">
    <location>
        <begin position="109"/>
        <end position="127"/>
    </location>
</feature>
<dbReference type="Gene3D" id="1.20.1280.290">
    <property type="match status" value="2"/>
</dbReference>
<feature type="transmembrane region" description="Helical" evidence="1">
    <location>
        <begin position="87"/>
        <end position="103"/>
    </location>
</feature>
<dbReference type="EMBL" id="CAFABD010000121">
    <property type="protein sequence ID" value="CAB4828652.1"/>
    <property type="molecule type" value="Genomic_DNA"/>
</dbReference>
<feature type="transmembrane region" description="Helical" evidence="1">
    <location>
        <begin position="62"/>
        <end position="80"/>
    </location>
</feature>
<evidence type="ECO:0000313" key="2">
    <source>
        <dbReference type="EMBL" id="CAB4828652.1"/>
    </source>
</evidence>
<gene>
    <name evidence="2" type="ORF">UFOPK3166_00788</name>
</gene>
<evidence type="ECO:0000256" key="1">
    <source>
        <dbReference type="SAM" id="Phobius"/>
    </source>
</evidence>
<accession>A0A6J7A775</accession>
<feature type="transmembrane region" description="Helical" evidence="1">
    <location>
        <begin position="6"/>
        <end position="24"/>
    </location>
</feature>
<name>A0A6J7A775_9ZZZZ</name>
<dbReference type="AlphaFoldDB" id="A0A6J7A775"/>
<feature type="transmembrane region" description="Helical" evidence="1">
    <location>
        <begin position="164"/>
        <end position="188"/>
    </location>
</feature>
<sequence>MNPAELLGFIGGGIGMFYGVPQALRIRRLGHGTGVSLPTWLLTFGVSTSWAAWGFGAHSPSALIMNIGGALVNGSVVVAIMPSLRKAILPLISITVVLWFLVLTLPDAIVSVLLTALVFFLAPQVVTSFRTLRDGTISVVSMKALTVSMMSNVFWIAYGLVTEIYLILLTSGIAMTMILIVMTLELLAQRKARIAVIS</sequence>
<keyword evidence="1" id="KW-1133">Transmembrane helix</keyword>
<protein>
    <submittedName>
        <fullName evidence="2">Unannotated protein</fullName>
    </submittedName>
</protein>
<keyword evidence="1" id="KW-0812">Transmembrane</keyword>